<comment type="subcellular location">
    <subcellularLocation>
        <location evidence="1">Cell membrane</location>
        <topology evidence="1">Multi-pass membrane protein</topology>
    </subcellularLocation>
</comment>
<keyword evidence="4 6" id="KW-1133">Transmembrane helix</keyword>
<keyword evidence="3 6" id="KW-0812">Transmembrane</keyword>
<dbReference type="OrthoDB" id="9762978at2"/>
<dbReference type="PANTHER" id="PTHR43478:SF1">
    <property type="entry name" value="NA+_H+ ANTIPORTER NHAC-LIKE C-TERMINAL DOMAIN-CONTAINING PROTEIN"/>
    <property type="match status" value="1"/>
</dbReference>
<feature type="transmembrane region" description="Helical" evidence="6">
    <location>
        <begin position="109"/>
        <end position="133"/>
    </location>
</feature>
<evidence type="ECO:0000313" key="11">
    <source>
        <dbReference type="Proteomes" id="UP000198548"/>
    </source>
</evidence>
<accession>A0A1H7XHQ1</accession>
<feature type="chain" id="PRO_5011491468" evidence="7">
    <location>
        <begin position="28"/>
        <end position="578"/>
    </location>
</feature>
<gene>
    <name evidence="9" type="ORF">APU01nite_23330</name>
    <name evidence="10" type="ORF">SAMN04488100_15210</name>
</gene>
<reference evidence="9 12" key="2">
    <citation type="submission" date="2019-07" db="EMBL/GenBank/DDBJ databases">
        <title>Whole genome shotgun sequence of Alkalibacterium putridalgicola NBRC 103243.</title>
        <authorList>
            <person name="Hosoyama A."/>
            <person name="Uohara A."/>
            <person name="Ohji S."/>
            <person name="Ichikawa N."/>
        </authorList>
    </citation>
    <scope>NUCLEOTIDE SEQUENCE [LARGE SCALE GENOMIC DNA]</scope>
    <source>
        <strain evidence="9 12">NBRC 103243</strain>
    </source>
</reference>
<feature type="transmembrane region" description="Helical" evidence="6">
    <location>
        <begin position="544"/>
        <end position="564"/>
    </location>
</feature>
<protein>
    <submittedName>
        <fullName evidence="9">Sodium:proton antiporter</fullName>
    </submittedName>
    <submittedName>
        <fullName evidence="10">Transporter, NhaC family (TC 2.A.35)</fullName>
    </submittedName>
</protein>
<dbReference type="InterPro" id="IPR018461">
    <property type="entry name" value="Na/H_Antiport_NhaC-like_C"/>
</dbReference>
<evidence type="ECO:0000256" key="1">
    <source>
        <dbReference type="ARBA" id="ARBA00004651"/>
    </source>
</evidence>
<keyword evidence="5 6" id="KW-0472">Membrane</keyword>
<feature type="transmembrane region" description="Helical" evidence="6">
    <location>
        <begin position="37"/>
        <end position="56"/>
    </location>
</feature>
<feature type="transmembrane region" description="Helical" evidence="6">
    <location>
        <begin position="355"/>
        <end position="376"/>
    </location>
</feature>
<dbReference type="Proteomes" id="UP000198548">
    <property type="component" value="Unassembled WGS sequence"/>
</dbReference>
<evidence type="ECO:0000256" key="6">
    <source>
        <dbReference type="SAM" id="Phobius"/>
    </source>
</evidence>
<feature type="transmembrane region" description="Helical" evidence="6">
    <location>
        <begin position="388"/>
        <end position="410"/>
    </location>
</feature>
<dbReference type="STRING" id="426703.SAMN04488100_15210"/>
<feature type="transmembrane region" description="Helical" evidence="6">
    <location>
        <begin position="522"/>
        <end position="538"/>
    </location>
</feature>
<feature type="transmembrane region" description="Helical" evidence="6">
    <location>
        <begin position="63"/>
        <end position="89"/>
    </location>
</feature>
<dbReference type="RefSeq" id="WP_091490102.1">
    <property type="nucleotide sequence ID" value="NZ_BJUX01000044.1"/>
</dbReference>
<keyword evidence="12" id="KW-1185">Reference proteome</keyword>
<evidence type="ECO:0000256" key="2">
    <source>
        <dbReference type="ARBA" id="ARBA00022475"/>
    </source>
</evidence>
<evidence type="ECO:0000256" key="4">
    <source>
        <dbReference type="ARBA" id="ARBA00022989"/>
    </source>
</evidence>
<feature type="transmembrane region" description="Helical" evidence="6">
    <location>
        <begin position="239"/>
        <end position="259"/>
    </location>
</feature>
<evidence type="ECO:0000313" key="12">
    <source>
        <dbReference type="Proteomes" id="UP000321425"/>
    </source>
</evidence>
<dbReference type="AlphaFoldDB" id="A0A1H7XHQ1"/>
<feature type="transmembrane region" description="Helical" evidence="6">
    <location>
        <begin position="430"/>
        <end position="451"/>
    </location>
</feature>
<dbReference type="EMBL" id="BJUX01000044">
    <property type="protein sequence ID" value="GEK90294.1"/>
    <property type="molecule type" value="Genomic_DNA"/>
</dbReference>
<evidence type="ECO:0000256" key="7">
    <source>
        <dbReference type="SAM" id="SignalP"/>
    </source>
</evidence>
<evidence type="ECO:0000256" key="3">
    <source>
        <dbReference type="ARBA" id="ARBA00022692"/>
    </source>
</evidence>
<name>A0A1H7XHQ1_9LACT</name>
<dbReference type="Proteomes" id="UP000321425">
    <property type="component" value="Unassembled WGS sequence"/>
</dbReference>
<keyword evidence="7" id="KW-0732">Signal</keyword>
<feature type="transmembrane region" description="Helical" evidence="6">
    <location>
        <begin position="298"/>
        <end position="317"/>
    </location>
</feature>
<organism evidence="10 11">
    <name type="scientific">Alkalibacterium putridalgicola</name>
    <dbReference type="NCBI Taxonomy" id="426703"/>
    <lineage>
        <taxon>Bacteria</taxon>
        <taxon>Bacillati</taxon>
        <taxon>Bacillota</taxon>
        <taxon>Bacilli</taxon>
        <taxon>Lactobacillales</taxon>
        <taxon>Carnobacteriaceae</taxon>
        <taxon>Alkalibacterium</taxon>
    </lineage>
</organism>
<feature type="signal peptide" evidence="7">
    <location>
        <begin position="1"/>
        <end position="27"/>
    </location>
</feature>
<dbReference type="Pfam" id="PF03553">
    <property type="entry name" value="Na_H_antiporter"/>
    <property type="match status" value="1"/>
</dbReference>
<evidence type="ECO:0000256" key="5">
    <source>
        <dbReference type="ARBA" id="ARBA00023136"/>
    </source>
</evidence>
<evidence type="ECO:0000313" key="10">
    <source>
        <dbReference type="EMBL" id="SEM33291.1"/>
    </source>
</evidence>
<dbReference type="EMBL" id="FOBL01000052">
    <property type="protein sequence ID" value="SEM33291.1"/>
    <property type="molecule type" value="Genomic_DNA"/>
</dbReference>
<evidence type="ECO:0000313" key="9">
    <source>
        <dbReference type="EMBL" id="GEK90294.1"/>
    </source>
</evidence>
<reference evidence="10 11" key="1">
    <citation type="submission" date="2016-10" db="EMBL/GenBank/DDBJ databases">
        <authorList>
            <person name="de Groot N.N."/>
        </authorList>
    </citation>
    <scope>NUCLEOTIDE SEQUENCE [LARGE SCALE GENOMIC DNA]</scope>
    <source>
        <strain evidence="10 11">DSM 19182</strain>
    </source>
</reference>
<proteinExistence type="predicted"/>
<sequence>MQKHFKQLSPLVAVAGLMWLIPLPVFAAEAEASLAQSMGPLTLIPPIIAIILAFVTKNVVLSLFLGIFAGTVIIQYAGGASILIGLLYGFTDIVDYLLSSLADPWNAGIILQVLVIGGLIALITSSGGARAIAESLAKRAKGPVSTQVITWFLGLLIFFDDYANALIVGPIMRPVSDKVKLSRERLAFVIDATAAPIAGIALISTWIGYEVGLINDAYQSIGQNVNAYGVFLQTIPYRFYNILMLVFVLVTSMTLREFGPMRKAQERSRDKHELIAKGSHLDNDEEELEVVAKGKPSIWNALIPIGSLILFSFIGFYTNGRSAILGSDNPSLIQTIENSPFSFVTLREVFGASDASVVLFQAALIASIIALIMGVLQGHFSFSKGIDIWVNGMKTLMITGVVLLLAWSLSGVMGELGTADYLVSLLSDTMPAFLLPTVIFLLGAIISFATGTSYGTMGILMPLAIPLATALQPGDANFVVMSAGAVLTGAIFGDHSSPISDTTILSSMGAGSNLLDHVKTQLPYALVVAGISILFGYIPSAFGMSVMLVLPIALIAVVAVIYIFGKKIDTTENITEDE</sequence>
<feature type="domain" description="Na+/H+ antiporter NhaC-like C-terminal" evidence="8">
    <location>
        <begin position="199"/>
        <end position="537"/>
    </location>
</feature>
<feature type="transmembrane region" description="Helical" evidence="6">
    <location>
        <begin position="186"/>
        <end position="209"/>
    </location>
</feature>
<evidence type="ECO:0000259" key="8">
    <source>
        <dbReference type="Pfam" id="PF03553"/>
    </source>
</evidence>
<dbReference type="GO" id="GO:0005886">
    <property type="term" value="C:plasma membrane"/>
    <property type="evidence" value="ECO:0007669"/>
    <property type="project" value="UniProtKB-SubCell"/>
</dbReference>
<dbReference type="PANTHER" id="PTHR43478">
    <property type="entry name" value="NA+/H+ ANTIPORTER-RELATED"/>
    <property type="match status" value="1"/>
</dbReference>
<keyword evidence="2" id="KW-1003">Cell membrane</keyword>